<dbReference type="PANTHER" id="PTHR23048:SF0">
    <property type="entry name" value="CALMODULIN LIKE 3"/>
    <property type="match status" value="1"/>
</dbReference>
<dbReference type="Gene3D" id="1.10.238.10">
    <property type="entry name" value="EF-hand"/>
    <property type="match status" value="2"/>
</dbReference>
<feature type="region of interest" description="Disordered" evidence="2">
    <location>
        <begin position="1"/>
        <end position="55"/>
    </location>
</feature>
<protein>
    <submittedName>
        <fullName evidence="4">Efhand</fullName>
    </submittedName>
</protein>
<dbReference type="PROSITE" id="PS50222">
    <property type="entry name" value="EF_HAND_2"/>
    <property type="match status" value="2"/>
</dbReference>
<dbReference type="Pfam" id="PF13499">
    <property type="entry name" value="EF-hand_7"/>
    <property type="match status" value="1"/>
</dbReference>
<name>A0ABN7B6U9_9HEMI</name>
<dbReference type="EMBL" id="AP028918">
    <property type="protein sequence ID" value="BES99362.1"/>
    <property type="molecule type" value="Genomic_DNA"/>
</dbReference>
<proteinExistence type="predicted"/>
<dbReference type="InterPro" id="IPR002048">
    <property type="entry name" value="EF_hand_dom"/>
</dbReference>
<gene>
    <name evidence="4" type="ORF">NTJ_12179</name>
</gene>
<feature type="domain" description="EF-hand" evidence="3">
    <location>
        <begin position="201"/>
        <end position="236"/>
    </location>
</feature>
<accession>A0ABN7B6U9</accession>
<evidence type="ECO:0000259" key="3">
    <source>
        <dbReference type="PROSITE" id="PS50222"/>
    </source>
</evidence>
<dbReference type="PANTHER" id="PTHR23048">
    <property type="entry name" value="MYOSIN LIGHT CHAIN 1, 3"/>
    <property type="match status" value="1"/>
</dbReference>
<evidence type="ECO:0000313" key="5">
    <source>
        <dbReference type="Proteomes" id="UP001307889"/>
    </source>
</evidence>
<keyword evidence="1" id="KW-0677">Repeat</keyword>
<dbReference type="CDD" id="cd00051">
    <property type="entry name" value="EFh"/>
    <property type="match status" value="1"/>
</dbReference>
<feature type="compositionally biased region" description="Polar residues" evidence="2">
    <location>
        <begin position="1"/>
        <end position="11"/>
    </location>
</feature>
<feature type="domain" description="EF-hand" evidence="3">
    <location>
        <begin position="237"/>
        <end position="272"/>
    </location>
</feature>
<dbReference type="InterPro" id="IPR050230">
    <property type="entry name" value="CALM/Myosin/TropC-like"/>
</dbReference>
<dbReference type="Proteomes" id="UP001307889">
    <property type="component" value="Chromosome 10"/>
</dbReference>
<sequence>MVKFQNTSDPSTIHHEVSKPTIGSAASLTKWPRKSKRDKRVESQASTSTTSSTYSDFEPLVDFSQFQPHDESGIAAQSDRTGVISYSGLFEFGGDQTEKKIKLTAKRQRQKALKKGGWIRPMRIDLKPYQLEDLRDAFNELQDKAELMSVDKIQTIIRASGYEPESEEVKELVDGVSPETEGFITYTEMVEIYKAKLKKEDAIDEIRRAFRLFDLDNKKAITLDNLKQIAKMTCEDLTDEELQEMLDAVDSNNSGSVTMENFVKFMKRMEYFDQE</sequence>
<evidence type="ECO:0000313" key="4">
    <source>
        <dbReference type="EMBL" id="BES99362.1"/>
    </source>
</evidence>
<reference evidence="4 5" key="1">
    <citation type="submission" date="2023-09" db="EMBL/GenBank/DDBJ databases">
        <title>Nesidiocoris tenuis whole genome shotgun sequence.</title>
        <authorList>
            <person name="Shibata T."/>
            <person name="Shimoda M."/>
            <person name="Kobayashi T."/>
            <person name="Uehara T."/>
        </authorList>
    </citation>
    <scope>NUCLEOTIDE SEQUENCE [LARGE SCALE GENOMIC DNA]</scope>
    <source>
        <strain evidence="4 5">Japan</strain>
    </source>
</reference>
<dbReference type="InterPro" id="IPR011992">
    <property type="entry name" value="EF-hand-dom_pair"/>
</dbReference>
<evidence type="ECO:0000256" key="2">
    <source>
        <dbReference type="SAM" id="MobiDB-lite"/>
    </source>
</evidence>
<dbReference type="SUPFAM" id="SSF47473">
    <property type="entry name" value="EF-hand"/>
    <property type="match status" value="1"/>
</dbReference>
<dbReference type="SMART" id="SM00054">
    <property type="entry name" value="EFh"/>
    <property type="match status" value="2"/>
</dbReference>
<evidence type="ECO:0000256" key="1">
    <source>
        <dbReference type="ARBA" id="ARBA00022737"/>
    </source>
</evidence>
<organism evidence="4 5">
    <name type="scientific">Nesidiocoris tenuis</name>
    <dbReference type="NCBI Taxonomy" id="355587"/>
    <lineage>
        <taxon>Eukaryota</taxon>
        <taxon>Metazoa</taxon>
        <taxon>Ecdysozoa</taxon>
        <taxon>Arthropoda</taxon>
        <taxon>Hexapoda</taxon>
        <taxon>Insecta</taxon>
        <taxon>Pterygota</taxon>
        <taxon>Neoptera</taxon>
        <taxon>Paraneoptera</taxon>
        <taxon>Hemiptera</taxon>
        <taxon>Heteroptera</taxon>
        <taxon>Panheteroptera</taxon>
        <taxon>Cimicomorpha</taxon>
        <taxon>Miridae</taxon>
        <taxon>Dicyphina</taxon>
        <taxon>Nesidiocoris</taxon>
    </lineage>
</organism>
<keyword evidence="5" id="KW-1185">Reference proteome</keyword>